<name>A0AAD4NJ32_9BILA</name>
<comment type="caution">
    <text evidence="6">The sequence shown here is derived from an EMBL/GenBank/DDBJ whole genome shotgun (WGS) entry which is preliminary data.</text>
</comment>
<dbReference type="Proteomes" id="UP001201812">
    <property type="component" value="Unassembled WGS sequence"/>
</dbReference>
<dbReference type="InterPro" id="IPR039058">
    <property type="entry name" value="Yippee_fam"/>
</dbReference>
<feature type="domain" description="Yippee" evidence="5">
    <location>
        <begin position="36"/>
        <end position="133"/>
    </location>
</feature>
<evidence type="ECO:0000256" key="3">
    <source>
        <dbReference type="ARBA" id="ARBA00022833"/>
    </source>
</evidence>
<gene>
    <name evidence="6" type="ORF">DdX_01599</name>
</gene>
<evidence type="ECO:0000313" key="7">
    <source>
        <dbReference type="Proteomes" id="UP001201812"/>
    </source>
</evidence>
<dbReference type="AlphaFoldDB" id="A0AAD4NJ32"/>
<accession>A0AAD4NJ32</accession>
<dbReference type="Pfam" id="PF03226">
    <property type="entry name" value="Yippee-Mis18"/>
    <property type="match status" value="1"/>
</dbReference>
<sequence length="152" mass="17108">MAAAVQQQQQQQTSCSQPKTIQRMKTFQAYLPPGARTYSCAHCRANLARHNELISKSFQGSQGKAYLFNSVVNIGCGPAEERVLLTGLHAVADIYCECCKTTLGWKYEHAYESSQKYKEGKFIIELIHMIKDNGWDCSSPPSSFDKKRNSIH</sequence>
<evidence type="ECO:0000313" key="6">
    <source>
        <dbReference type="EMBL" id="KAI1729362.1"/>
    </source>
</evidence>
<keyword evidence="2" id="KW-0479">Metal-binding</keyword>
<evidence type="ECO:0000256" key="1">
    <source>
        <dbReference type="ARBA" id="ARBA00005613"/>
    </source>
</evidence>
<dbReference type="PANTHER" id="PTHR13848">
    <property type="entry name" value="PROTEIN YIPPEE-LIKE CG15309-RELATED"/>
    <property type="match status" value="1"/>
</dbReference>
<dbReference type="InterPro" id="IPR004910">
    <property type="entry name" value="Yippee/Mis18/Cereblon"/>
</dbReference>
<protein>
    <recommendedName>
        <fullName evidence="4">Protein yippee-like</fullName>
    </recommendedName>
</protein>
<keyword evidence="7" id="KW-1185">Reference proteome</keyword>
<dbReference type="PROSITE" id="PS51792">
    <property type="entry name" value="YIPPEE"/>
    <property type="match status" value="1"/>
</dbReference>
<dbReference type="EMBL" id="JAKKPZ010000001">
    <property type="protein sequence ID" value="KAI1729362.1"/>
    <property type="molecule type" value="Genomic_DNA"/>
</dbReference>
<evidence type="ECO:0000259" key="5">
    <source>
        <dbReference type="PROSITE" id="PS51792"/>
    </source>
</evidence>
<evidence type="ECO:0000256" key="4">
    <source>
        <dbReference type="RuleBase" id="RU110713"/>
    </source>
</evidence>
<proteinExistence type="inferred from homology"/>
<evidence type="ECO:0000256" key="2">
    <source>
        <dbReference type="ARBA" id="ARBA00022723"/>
    </source>
</evidence>
<reference evidence="6" key="1">
    <citation type="submission" date="2022-01" db="EMBL/GenBank/DDBJ databases">
        <title>Genome Sequence Resource for Two Populations of Ditylenchus destructor, the Migratory Endoparasitic Phytonematode.</title>
        <authorList>
            <person name="Zhang H."/>
            <person name="Lin R."/>
            <person name="Xie B."/>
        </authorList>
    </citation>
    <scope>NUCLEOTIDE SEQUENCE</scope>
    <source>
        <strain evidence="6">BazhouSP</strain>
    </source>
</reference>
<dbReference type="GO" id="GO:0046872">
    <property type="term" value="F:metal ion binding"/>
    <property type="evidence" value="ECO:0007669"/>
    <property type="project" value="UniProtKB-KW"/>
</dbReference>
<comment type="similarity">
    <text evidence="1 4">Belongs to the yippee family.</text>
</comment>
<organism evidence="6 7">
    <name type="scientific">Ditylenchus destructor</name>
    <dbReference type="NCBI Taxonomy" id="166010"/>
    <lineage>
        <taxon>Eukaryota</taxon>
        <taxon>Metazoa</taxon>
        <taxon>Ecdysozoa</taxon>
        <taxon>Nematoda</taxon>
        <taxon>Chromadorea</taxon>
        <taxon>Rhabditida</taxon>
        <taxon>Tylenchina</taxon>
        <taxon>Tylenchomorpha</taxon>
        <taxon>Sphaerularioidea</taxon>
        <taxon>Anguinidae</taxon>
        <taxon>Anguininae</taxon>
        <taxon>Ditylenchus</taxon>
    </lineage>
</organism>
<keyword evidence="3" id="KW-0862">Zinc</keyword>
<dbReference type="InterPro" id="IPR034751">
    <property type="entry name" value="Yippee"/>
</dbReference>